<comment type="similarity">
    <text evidence="2">Belongs to the snRNP Sm proteins family.</text>
</comment>
<name>A0A7J6MFG1_PERCH</name>
<dbReference type="OrthoDB" id="445943at2759"/>
<organism evidence="16 17">
    <name type="scientific">Perkinsus chesapeaki</name>
    <name type="common">Clam parasite</name>
    <name type="synonym">Perkinsus andrewsi</name>
    <dbReference type="NCBI Taxonomy" id="330153"/>
    <lineage>
        <taxon>Eukaryota</taxon>
        <taxon>Sar</taxon>
        <taxon>Alveolata</taxon>
        <taxon>Perkinsozoa</taxon>
        <taxon>Perkinsea</taxon>
        <taxon>Perkinsida</taxon>
        <taxon>Perkinsidae</taxon>
        <taxon>Perkinsus</taxon>
    </lineage>
</organism>
<comment type="caution">
    <text evidence="16">The sequence shown here is derived from an EMBL/GenBank/DDBJ whole genome shotgun (WGS) entry which is preliminary data.</text>
</comment>
<dbReference type="GO" id="GO:0000398">
    <property type="term" value="P:mRNA splicing, via spliceosome"/>
    <property type="evidence" value="ECO:0007669"/>
    <property type="project" value="TreeGrafter"/>
</dbReference>
<dbReference type="Pfam" id="PF06220">
    <property type="entry name" value="zf-U1"/>
    <property type="match status" value="1"/>
</dbReference>
<feature type="region of interest" description="Disordered" evidence="13">
    <location>
        <begin position="212"/>
        <end position="256"/>
    </location>
</feature>
<keyword evidence="4" id="KW-0479">Metal-binding</keyword>
<keyword evidence="11" id="KW-0687">Ribonucleoprotein</keyword>
<keyword evidence="17" id="KW-1185">Reference proteome</keyword>
<evidence type="ECO:0000313" key="16">
    <source>
        <dbReference type="EMBL" id="KAF4670293.1"/>
    </source>
</evidence>
<dbReference type="GO" id="GO:0005688">
    <property type="term" value="C:U6 snRNP"/>
    <property type="evidence" value="ECO:0007669"/>
    <property type="project" value="TreeGrafter"/>
</dbReference>
<dbReference type="SUPFAM" id="SSF57667">
    <property type="entry name" value="beta-beta-alpha zinc fingers"/>
    <property type="match status" value="1"/>
</dbReference>
<dbReference type="PANTHER" id="PTHR20971">
    <property type="entry name" value="U6 SNRNA-ASSOCIATED PROTEIN"/>
    <property type="match status" value="1"/>
</dbReference>
<keyword evidence="10" id="KW-0539">Nucleus</keyword>
<dbReference type="Pfam" id="PF01423">
    <property type="entry name" value="LSM"/>
    <property type="match status" value="1"/>
</dbReference>
<evidence type="ECO:0000256" key="7">
    <source>
        <dbReference type="ARBA" id="ARBA00022833"/>
    </source>
</evidence>
<evidence type="ECO:0000256" key="4">
    <source>
        <dbReference type="ARBA" id="ARBA00022723"/>
    </source>
</evidence>
<dbReference type="InterPro" id="IPR047575">
    <property type="entry name" value="Sm"/>
</dbReference>
<comment type="subcellular location">
    <subcellularLocation>
        <location evidence="1">Nucleus</location>
    </subcellularLocation>
</comment>
<evidence type="ECO:0000313" key="17">
    <source>
        <dbReference type="Proteomes" id="UP000591131"/>
    </source>
</evidence>
<keyword evidence="5" id="KW-0747">Spliceosome</keyword>
<dbReference type="InterPro" id="IPR013085">
    <property type="entry name" value="U1-CZ_Znf_C2H2"/>
</dbReference>
<dbReference type="Gene3D" id="3.30.160.60">
    <property type="entry name" value="Classic Zinc Finger"/>
    <property type="match status" value="1"/>
</dbReference>
<evidence type="ECO:0000256" key="13">
    <source>
        <dbReference type="SAM" id="MobiDB-lite"/>
    </source>
</evidence>
<dbReference type="SUPFAM" id="SSF50182">
    <property type="entry name" value="Sm-like ribonucleoproteins"/>
    <property type="match status" value="1"/>
</dbReference>
<evidence type="ECO:0000256" key="9">
    <source>
        <dbReference type="ARBA" id="ARBA00023187"/>
    </source>
</evidence>
<dbReference type="InterPro" id="IPR001163">
    <property type="entry name" value="Sm_dom_euk/arc"/>
</dbReference>
<dbReference type="PROSITE" id="PS52002">
    <property type="entry name" value="SM"/>
    <property type="match status" value="1"/>
</dbReference>
<dbReference type="GO" id="GO:0003723">
    <property type="term" value="F:RNA binding"/>
    <property type="evidence" value="ECO:0007669"/>
    <property type="project" value="UniProtKB-KW"/>
</dbReference>
<dbReference type="AlphaFoldDB" id="A0A7J6MFG1"/>
<dbReference type="GO" id="GO:0008270">
    <property type="term" value="F:zinc ion binding"/>
    <property type="evidence" value="ECO:0007669"/>
    <property type="project" value="UniProtKB-KW"/>
</dbReference>
<dbReference type="SMART" id="SM00651">
    <property type="entry name" value="Sm"/>
    <property type="match status" value="1"/>
</dbReference>
<feature type="domain" description="Matrin-type" evidence="14">
    <location>
        <begin position="4"/>
        <end position="36"/>
    </location>
</feature>
<evidence type="ECO:0000256" key="10">
    <source>
        <dbReference type="ARBA" id="ARBA00023242"/>
    </source>
</evidence>
<dbReference type="InterPro" id="IPR003604">
    <property type="entry name" value="Matrin/U1-like-C_Znf_C2H2"/>
</dbReference>
<feature type="domain" description="Sm" evidence="15">
    <location>
        <begin position="772"/>
        <end position="848"/>
    </location>
</feature>
<dbReference type="Proteomes" id="UP000591131">
    <property type="component" value="Unassembled WGS sequence"/>
</dbReference>
<evidence type="ECO:0000256" key="3">
    <source>
        <dbReference type="ARBA" id="ARBA00022664"/>
    </source>
</evidence>
<keyword evidence="6" id="KW-0863">Zinc-finger</keyword>
<dbReference type="EMBL" id="JAAPAO010000155">
    <property type="protein sequence ID" value="KAF4670293.1"/>
    <property type="molecule type" value="Genomic_DNA"/>
</dbReference>
<protein>
    <submittedName>
        <fullName evidence="16">RNA-binding protein lsm5</fullName>
    </submittedName>
</protein>
<dbReference type="PROSITE" id="PS50171">
    <property type="entry name" value="ZF_MATRIN"/>
    <property type="match status" value="1"/>
</dbReference>
<keyword evidence="9" id="KW-0508">mRNA splicing</keyword>
<feature type="coiled-coil region" evidence="12">
    <location>
        <begin position="142"/>
        <end position="169"/>
    </location>
</feature>
<keyword evidence="12" id="KW-0175">Coiled coil</keyword>
<dbReference type="Gene3D" id="2.30.30.100">
    <property type="match status" value="1"/>
</dbReference>
<evidence type="ECO:0000259" key="14">
    <source>
        <dbReference type="PROSITE" id="PS50171"/>
    </source>
</evidence>
<dbReference type="GO" id="GO:0005681">
    <property type="term" value="C:spliceosomal complex"/>
    <property type="evidence" value="ECO:0007669"/>
    <property type="project" value="UniProtKB-KW"/>
</dbReference>
<dbReference type="InterPro" id="IPR000690">
    <property type="entry name" value="Matrin/U1-C_Znf_C2H2"/>
</dbReference>
<evidence type="ECO:0000256" key="5">
    <source>
        <dbReference type="ARBA" id="ARBA00022728"/>
    </source>
</evidence>
<dbReference type="InterPro" id="IPR036236">
    <property type="entry name" value="Znf_C2H2_sf"/>
</dbReference>
<reference evidence="16 17" key="1">
    <citation type="submission" date="2020-04" db="EMBL/GenBank/DDBJ databases">
        <title>Perkinsus chesapeaki whole genome sequence.</title>
        <authorList>
            <person name="Bogema D.R."/>
        </authorList>
    </citation>
    <scope>NUCLEOTIDE SEQUENCE [LARGE SCALE GENOMIC DNA]</scope>
    <source>
        <strain evidence="16">ATCC PRA-425</strain>
    </source>
</reference>
<accession>A0A7J6MFG1</accession>
<evidence type="ECO:0000256" key="12">
    <source>
        <dbReference type="SAM" id="Coils"/>
    </source>
</evidence>
<sequence length="850" mass="93936">MPKYFCEYCDIFLAHSSFFGRKQHSTGRKHIQNKIEIPFSYYTEQMKEKGVGVPNYDDQPEAKALGPVTYPSAVPPLGGVHPYAPPFAGKGFGKGKGMFFGKGFGLPMMGKGLPMPPPPGFGGRPIFKPMVAAPSRRGSEALSRLVRKVEELEVTAEKWRRQRQAEEEIAKELATLNTMPSMPSHLNSGRCWGLGRRRSTAEAALFDLDEFGSDEGVTTDDDYSDAEFDSSDEQLDGEEEEGPSSASPWYGVTPRSQRLTTGNRTYFDLFGLDEEDHLIEVERLRKVSLGNAPPSGAAVLSGSAAAPKVCVANDDVDEWYSSQYSLEAEGGVWYRDPLAISKYRRNIEEWRDWDRKVQLQRLQAIMQAGSAKKGILARQREEEREEKAEEKRLKMIEEKKKIEAEKRKAEDAQKAAAEVPVQSPKKIAAPAQQPLTPDFARQEIAEKPVPVAVKVEKAETLASTGLKALTDFTDIWGRKAQLSKKYRPAWKEICTAAQQVSSTRKSISQTAGKAARVLIRNKGNAEAVKFLACASVEKLISCSINNSLDFVWTTAYHIRMVAEELKASDEPAVTLTAYLHALVGCMNFKCPWISWIDVHKAHKAALKHVDSSDWFKEQETFVSLWLALMVVFQDVATLWQWIDALVAEASNNDPSLPMLVNCYLRVPRYDLITRWLGPMQGAKLERLFAGPIRDCIRSVRSAFRSSAVVEYYGLLCETALDSPTVPIPSGMQIATNEESDLNSNSAPVVMSSITSAPPTASTAPAAAGPAFLPLALIDKCVGSRIWVIMRGDRELVGTLRGFDDYVNMVLDDVTEYTMLPDGGKRVDKIESILLNGSSVAMLVPGGSPEA</sequence>
<dbReference type="FunFam" id="2.30.30.100:FF:000041">
    <property type="entry name" value="U6 snRNA-associated Sm-like protein LSm5"/>
    <property type="match status" value="1"/>
</dbReference>
<feature type="compositionally biased region" description="Acidic residues" evidence="13">
    <location>
        <begin position="212"/>
        <end position="242"/>
    </location>
</feature>
<keyword evidence="3" id="KW-0507">mRNA processing</keyword>
<feature type="region of interest" description="Disordered" evidence="13">
    <location>
        <begin position="405"/>
        <end position="431"/>
    </location>
</feature>
<evidence type="ECO:0000256" key="1">
    <source>
        <dbReference type="ARBA" id="ARBA00004123"/>
    </source>
</evidence>
<evidence type="ECO:0000256" key="11">
    <source>
        <dbReference type="ARBA" id="ARBA00023274"/>
    </source>
</evidence>
<dbReference type="SMART" id="SM00451">
    <property type="entry name" value="ZnF_U1"/>
    <property type="match status" value="1"/>
</dbReference>
<proteinExistence type="inferred from homology"/>
<evidence type="ECO:0000256" key="2">
    <source>
        <dbReference type="ARBA" id="ARBA00006850"/>
    </source>
</evidence>
<evidence type="ECO:0000256" key="8">
    <source>
        <dbReference type="ARBA" id="ARBA00022884"/>
    </source>
</evidence>
<dbReference type="CDD" id="cd01732">
    <property type="entry name" value="LSm5"/>
    <property type="match status" value="1"/>
</dbReference>
<gene>
    <name evidence="16" type="primary">LSM5</name>
    <name evidence="16" type="ORF">FOL47_002113</name>
</gene>
<keyword evidence="8" id="KW-0694">RNA-binding</keyword>
<keyword evidence="7" id="KW-0862">Zinc</keyword>
<dbReference type="GO" id="GO:0046540">
    <property type="term" value="C:U4/U6 x U5 tri-snRNP complex"/>
    <property type="evidence" value="ECO:0007669"/>
    <property type="project" value="TreeGrafter"/>
</dbReference>
<evidence type="ECO:0000256" key="6">
    <source>
        <dbReference type="ARBA" id="ARBA00022771"/>
    </source>
</evidence>
<dbReference type="PANTHER" id="PTHR20971:SF0">
    <property type="entry name" value="U6 SNRNA-ASSOCIATED SM-LIKE PROTEIN LSM5"/>
    <property type="match status" value="1"/>
</dbReference>
<dbReference type="InterPro" id="IPR010920">
    <property type="entry name" value="LSM_dom_sf"/>
</dbReference>
<dbReference type="GO" id="GO:1990726">
    <property type="term" value="C:Lsm1-7-Pat1 complex"/>
    <property type="evidence" value="ECO:0007669"/>
    <property type="project" value="TreeGrafter"/>
</dbReference>
<evidence type="ECO:0000259" key="15">
    <source>
        <dbReference type="PROSITE" id="PS52002"/>
    </source>
</evidence>
<dbReference type="InterPro" id="IPR033871">
    <property type="entry name" value="LSm5"/>
</dbReference>